<dbReference type="GO" id="GO:0003677">
    <property type="term" value="F:DNA binding"/>
    <property type="evidence" value="ECO:0007669"/>
    <property type="project" value="UniProtKB-KW"/>
</dbReference>
<dbReference type="InterPro" id="IPR043128">
    <property type="entry name" value="Rev_trsase/Diguanyl_cyclase"/>
</dbReference>
<evidence type="ECO:0000313" key="21">
    <source>
        <dbReference type="Proteomes" id="UP001374535"/>
    </source>
</evidence>
<evidence type="ECO:0000256" key="8">
    <source>
        <dbReference type="ARBA" id="ARBA00022801"/>
    </source>
</evidence>
<dbReference type="Gene3D" id="2.40.70.10">
    <property type="entry name" value="Acid Proteases"/>
    <property type="match status" value="1"/>
</dbReference>
<dbReference type="GO" id="GO:0003964">
    <property type="term" value="F:RNA-directed DNA polymerase activity"/>
    <property type="evidence" value="ECO:0007669"/>
    <property type="project" value="UniProtKB-KW"/>
</dbReference>
<dbReference type="Pfam" id="PF13456">
    <property type="entry name" value="RVT_3"/>
    <property type="match status" value="1"/>
</dbReference>
<feature type="region of interest" description="Disordered" evidence="16">
    <location>
        <begin position="840"/>
        <end position="917"/>
    </location>
</feature>
<evidence type="ECO:0000313" key="20">
    <source>
        <dbReference type="EMBL" id="WVZ10024.1"/>
    </source>
</evidence>
<keyword evidence="21" id="KW-1185">Reference proteome</keyword>
<dbReference type="Pfam" id="PF17921">
    <property type="entry name" value="Integrase_H2C2"/>
    <property type="match status" value="1"/>
</dbReference>
<feature type="region of interest" description="Disordered" evidence="16">
    <location>
        <begin position="484"/>
        <end position="539"/>
    </location>
</feature>
<proteinExistence type="predicted"/>
<keyword evidence="14" id="KW-0233">DNA recombination</keyword>
<dbReference type="InterPro" id="IPR043502">
    <property type="entry name" value="DNA/RNA_pol_sf"/>
</dbReference>
<keyword evidence="10" id="KW-0229">DNA integration</keyword>
<dbReference type="InterPro" id="IPR005162">
    <property type="entry name" value="Retrotrans_gag_dom"/>
</dbReference>
<feature type="region of interest" description="Disordered" evidence="16">
    <location>
        <begin position="2365"/>
        <end position="2385"/>
    </location>
</feature>
<dbReference type="Gene3D" id="1.10.340.70">
    <property type="match status" value="1"/>
</dbReference>
<keyword evidence="1" id="KW-0645">Protease</keyword>
<dbReference type="PANTHER" id="PTHR37984">
    <property type="entry name" value="PROTEIN CBG26694"/>
    <property type="match status" value="1"/>
</dbReference>
<evidence type="ECO:0000256" key="3">
    <source>
        <dbReference type="ARBA" id="ARBA00022695"/>
    </source>
</evidence>
<dbReference type="SUPFAM" id="SSF53098">
    <property type="entry name" value="Ribonuclease H-like"/>
    <property type="match status" value="2"/>
</dbReference>
<evidence type="ECO:0000256" key="2">
    <source>
        <dbReference type="ARBA" id="ARBA00022679"/>
    </source>
</evidence>
<dbReference type="InterPro" id="IPR056924">
    <property type="entry name" value="SH3_Tf2-1"/>
</dbReference>
<keyword evidence="6" id="KW-0064">Aspartyl protease</keyword>
<feature type="region of interest" description="Disordered" evidence="16">
    <location>
        <begin position="2307"/>
        <end position="2337"/>
    </location>
</feature>
<dbReference type="Proteomes" id="UP001374535">
    <property type="component" value="Chromosome 5"/>
</dbReference>
<keyword evidence="5" id="KW-0479">Metal-binding</keyword>
<feature type="region of interest" description="Disordered" evidence="16">
    <location>
        <begin position="718"/>
        <end position="762"/>
    </location>
</feature>
<dbReference type="GO" id="GO:0015074">
    <property type="term" value="P:DNA integration"/>
    <property type="evidence" value="ECO:0007669"/>
    <property type="project" value="UniProtKB-KW"/>
</dbReference>
<keyword evidence="13" id="KW-0238">DNA-binding</keyword>
<dbReference type="Gene3D" id="3.30.70.270">
    <property type="match status" value="2"/>
</dbReference>
<dbReference type="InterPro" id="IPR041588">
    <property type="entry name" value="Integrase_H2C2"/>
</dbReference>
<feature type="region of interest" description="Disordered" evidence="16">
    <location>
        <begin position="374"/>
        <end position="393"/>
    </location>
</feature>
<dbReference type="InterPro" id="IPR021109">
    <property type="entry name" value="Peptidase_aspartic_dom_sf"/>
</dbReference>
<evidence type="ECO:0000256" key="1">
    <source>
        <dbReference type="ARBA" id="ARBA00022670"/>
    </source>
</evidence>
<evidence type="ECO:0000256" key="9">
    <source>
        <dbReference type="ARBA" id="ARBA00022842"/>
    </source>
</evidence>
<evidence type="ECO:0000259" key="17">
    <source>
        <dbReference type="PROSITE" id="PS50878"/>
    </source>
</evidence>
<keyword evidence="3" id="KW-0548">Nucleotidyltransferase</keyword>
<dbReference type="SUPFAM" id="SSF56672">
    <property type="entry name" value="DNA/RNA polymerases"/>
    <property type="match status" value="1"/>
</dbReference>
<dbReference type="Gene3D" id="3.10.10.10">
    <property type="entry name" value="HIV Type 1 Reverse Transcriptase, subunit A, domain 1"/>
    <property type="match status" value="1"/>
</dbReference>
<dbReference type="Pfam" id="PF03732">
    <property type="entry name" value="Retrotrans_gag"/>
    <property type="match status" value="1"/>
</dbReference>
<dbReference type="GO" id="GO:0006508">
    <property type="term" value="P:proteolysis"/>
    <property type="evidence" value="ECO:0007669"/>
    <property type="project" value="UniProtKB-KW"/>
</dbReference>
<dbReference type="InterPro" id="IPR041577">
    <property type="entry name" value="RT_RNaseH_2"/>
</dbReference>
<keyword evidence="4" id="KW-0540">Nuclease</keyword>
<evidence type="ECO:0000256" key="10">
    <source>
        <dbReference type="ARBA" id="ARBA00022908"/>
    </source>
</evidence>
<feature type="compositionally biased region" description="Basic and acidic residues" evidence="16">
    <location>
        <begin position="840"/>
        <end position="869"/>
    </location>
</feature>
<dbReference type="InterPro" id="IPR000477">
    <property type="entry name" value="RT_dom"/>
</dbReference>
<evidence type="ECO:0000256" key="11">
    <source>
        <dbReference type="ARBA" id="ARBA00022918"/>
    </source>
</evidence>
<organism evidence="20 21">
    <name type="scientific">Vigna mungo</name>
    <name type="common">Black gram</name>
    <name type="synonym">Phaseolus mungo</name>
    <dbReference type="NCBI Taxonomy" id="3915"/>
    <lineage>
        <taxon>Eukaryota</taxon>
        <taxon>Viridiplantae</taxon>
        <taxon>Streptophyta</taxon>
        <taxon>Embryophyta</taxon>
        <taxon>Tracheophyta</taxon>
        <taxon>Spermatophyta</taxon>
        <taxon>Magnoliopsida</taxon>
        <taxon>eudicotyledons</taxon>
        <taxon>Gunneridae</taxon>
        <taxon>Pentapetalae</taxon>
        <taxon>rosids</taxon>
        <taxon>fabids</taxon>
        <taxon>Fabales</taxon>
        <taxon>Fabaceae</taxon>
        <taxon>Papilionoideae</taxon>
        <taxon>50 kb inversion clade</taxon>
        <taxon>NPAAA clade</taxon>
        <taxon>indigoferoid/millettioid clade</taxon>
        <taxon>Phaseoleae</taxon>
        <taxon>Vigna</taxon>
    </lineage>
</organism>
<feature type="compositionally biased region" description="Polar residues" evidence="16">
    <location>
        <begin position="2242"/>
        <end position="2253"/>
    </location>
</feature>
<dbReference type="InterPro" id="IPR001584">
    <property type="entry name" value="Integrase_cat-core"/>
</dbReference>
<dbReference type="Pfam" id="PF00078">
    <property type="entry name" value="RVT_1"/>
    <property type="match status" value="1"/>
</dbReference>
<feature type="region of interest" description="Disordered" evidence="16">
    <location>
        <begin position="2230"/>
        <end position="2293"/>
    </location>
</feature>
<dbReference type="InterPro" id="IPR036397">
    <property type="entry name" value="RNaseH_sf"/>
</dbReference>
<evidence type="ECO:0000256" key="13">
    <source>
        <dbReference type="ARBA" id="ARBA00023125"/>
    </source>
</evidence>
<dbReference type="Pfam" id="PF00665">
    <property type="entry name" value="rve"/>
    <property type="match status" value="1"/>
</dbReference>
<evidence type="ECO:0000256" key="5">
    <source>
        <dbReference type="ARBA" id="ARBA00022723"/>
    </source>
</evidence>
<name>A0AAQ3RZJ9_VIGMU</name>
<keyword evidence="2" id="KW-0808">Transferase</keyword>
<dbReference type="GO" id="GO:0003887">
    <property type="term" value="F:DNA-directed DNA polymerase activity"/>
    <property type="evidence" value="ECO:0007669"/>
    <property type="project" value="UniProtKB-KW"/>
</dbReference>
<keyword evidence="8" id="KW-0378">Hydrolase</keyword>
<evidence type="ECO:0000256" key="15">
    <source>
        <dbReference type="ARBA" id="ARBA00023268"/>
    </source>
</evidence>
<evidence type="ECO:0000256" key="4">
    <source>
        <dbReference type="ARBA" id="ARBA00022722"/>
    </source>
</evidence>
<dbReference type="GO" id="GO:0004190">
    <property type="term" value="F:aspartic-type endopeptidase activity"/>
    <property type="evidence" value="ECO:0007669"/>
    <property type="project" value="UniProtKB-KW"/>
</dbReference>
<gene>
    <name evidence="20" type="ORF">V8G54_014554</name>
</gene>
<feature type="domain" description="RNase H type-1" evidence="18">
    <location>
        <begin position="1617"/>
        <end position="1746"/>
    </location>
</feature>
<reference evidence="20 21" key="1">
    <citation type="journal article" date="2023" name="Life. Sci Alliance">
        <title>Evolutionary insights into 3D genome organization and epigenetic landscape of Vigna mungo.</title>
        <authorList>
            <person name="Junaid A."/>
            <person name="Singh B."/>
            <person name="Bhatia S."/>
        </authorList>
    </citation>
    <scope>NUCLEOTIDE SEQUENCE [LARGE SCALE GENOMIC DNA]</scope>
    <source>
        <strain evidence="20">Urdbean</strain>
    </source>
</reference>
<dbReference type="InterPro" id="IPR002156">
    <property type="entry name" value="RNaseH_domain"/>
</dbReference>
<dbReference type="Pfam" id="PF24626">
    <property type="entry name" value="SH3_Tf2-1"/>
    <property type="match status" value="1"/>
</dbReference>
<dbReference type="CDD" id="cd00303">
    <property type="entry name" value="retropepsin_like"/>
    <property type="match status" value="1"/>
</dbReference>
<dbReference type="CDD" id="cd01647">
    <property type="entry name" value="RT_LTR"/>
    <property type="match status" value="1"/>
</dbReference>
<evidence type="ECO:0000256" key="16">
    <source>
        <dbReference type="SAM" id="MobiDB-lite"/>
    </source>
</evidence>
<dbReference type="GO" id="GO:0004523">
    <property type="term" value="F:RNA-DNA hybrid ribonuclease activity"/>
    <property type="evidence" value="ECO:0007669"/>
    <property type="project" value="InterPro"/>
</dbReference>
<evidence type="ECO:0000259" key="19">
    <source>
        <dbReference type="PROSITE" id="PS50994"/>
    </source>
</evidence>
<protein>
    <submittedName>
        <fullName evidence="20">Uncharacterized protein</fullName>
    </submittedName>
</protein>
<dbReference type="InterPro" id="IPR012337">
    <property type="entry name" value="RNaseH-like_sf"/>
</dbReference>
<dbReference type="PROSITE" id="PS50878">
    <property type="entry name" value="RT_POL"/>
    <property type="match status" value="1"/>
</dbReference>
<dbReference type="PANTHER" id="PTHR37984:SF5">
    <property type="entry name" value="PROTEIN NYNRIN-LIKE"/>
    <property type="match status" value="1"/>
</dbReference>
<evidence type="ECO:0000256" key="7">
    <source>
        <dbReference type="ARBA" id="ARBA00022759"/>
    </source>
</evidence>
<dbReference type="Pfam" id="PF17919">
    <property type="entry name" value="RT_RNaseH_2"/>
    <property type="match status" value="1"/>
</dbReference>
<feature type="compositionally biased region" description="Basic and acidic residues" evidence="16">
    <location>
        <begin position="718"/>
        <end position="744"/>
    </location>
</feature>
<dbReference type="Gene3D" id="3.30.420.10">
    <property type="entry name" value="Ribonuclease H-like superfamily/Ribonuclease H"/>
    <property type="match status" value="2"/>
</dbReference>
<evidence type="ECO:0000256" key="12">
    <source>
        <dbReference type="ARBA" id="ARBA00022932"/>
    </source>
</evidence>
<evidence type="ECO:0000259" key="18">
    <source>
        <dbReference type="PROSITE" id="PS50879"/>
    </source>
</evidence>
<dbReference type="GO" id="GO:0046872">
    <property type="term" value="F:metal ion binding"/>
    <property type="evidence" value="ECO:0007669"/>
    <property type="project" value="UniProtKB-KW"/>
</dbReference>
<feature type="domain" description="Reverse transcriptase" evidence="17">
    <location>
        <begin position="1223"/>
        <end position="1402"/>
    </location>
</feature>
<dbReference type="PROSITE" id="PS50879">
    <property type="entry name" value="RNASE_H_1"/>
    <property type="match status" value="1"/>
</dbReference>
<dbReference type="CDD" id="cd09279">
    <property type="entry name" value="RNase_HI_like"/>
    <property type="match status" value="1"/>
</dbReference>
<feature type="domain" description="Integrase catalytic" evidence="19">
    <location>
        <begin position="1898"/>
        <end position="2056"/>
    </location>
</feature>
<evidence type="ECO:0000256" key="14">
    <source>
        <dbReference type="ARBA" id="ARBA00023172"/>
    </source>
</evidence>
<accession>A0AAQ3RZJ9</accession>
<dbReference type="EMBL" id="CP144696">
    <property type="protein sequence ID" value="WVZ10024.1"/>
    <property type="molecule type" value="Genomic_DNA"/>
</dbReference>
<sequence>MQEMVDNAFRRHAEHEADNNPDEEVSQWLLLISVQVGVEGLVVGGYPDTLIIIHSQVENDELCGERGRRAMETTTCAQPPVVTFHPDECVWYDCCMMRWLRYRTFFVGVHDQGIAFAYSHAPTPSSIVPATNNTQLPSPHNITLSNHVGLFLLGLIACGEGDWKGISELYVASKSPSQIASHAQKYKIHQKASRKNKKRKSIHEVSIEPSKHALPAYVMLDETSSKDDVLNYGNHMENCNNSIVAFPHKKWKHWIEDEHNSPNITSQLSSTAHIRSYMQIIYSRTSTIIVDGNHNHNFQVSDLFPLLHNVYHDTELNMNWNPMSETLIPFYSPVRGKSLLPPLQDEEIHFSTLPQEEKPTHRTYGRPASGIIESLTNSRSSPMTVSLNHGPKTSTIYRGQLEEVGIRPASLERRPRIGKRQRSGRLEGVRSKCVGECDRTHYRNILAPTVGLGDENQWMLERRLDEMRKQHEEEMAAVRAEAIAARGEEDVDDQRQEKTVIGTRNDREEHSSAPSREEEKREKPTGDRDEKAPPLVVEGPTVPVPFVQAIMDVHISEQFVPPQFKMYDGTTDPDAHVKSFTNAMSFRTGCDAIWCRAFSLSLEGEALEWFNALPTGCIASFKGLEAMFKKQFAACVARDITVVDLMNLKQGKEEPLKTFMDRYQKTVRRVKGLTLELALQHIMPALRPGPFKESVCRTPPKTMEELRERAADEIRVEEMKQGYQKETREAKGEKSEGKRTENQTHRAGGPRPRDGPRGPRFQQYTALNAPRAQILHEALSTQLLQAPQKRQTPFHADGTKHCLYHQNWGHDTEDCVTLKDKIEELIRAGKLLKYVKTYRTDRSPVRERSPRRASPRRREDGRGARDWNPQHRRQEHRPDDRRRSRSRGGGNDRPLRGMINTISGGFAGGGSSSNARKKHIRALRSVHAVDAPRRTMPPIIFTDDDFHAPDPEQDDPMVITAEIARYGVRKVLVDQGSSVNILYWKTFQQMDISEDLIVPYNEQIVGFAGERVDTRGYVDLLTRLGTGREGDERRVRYLLVEANTSYNVLLGRPCLNAFGAIVSTPHLTLKYPDHKRIIRTVRADQKTARECYAAGLKLYPREERRKARRSEVAMADLDPRTNTEDRLEPIGETKPIMIGEDPNQTTAIASGLEAEVEEQLRNILWNNRDLFAWTATDMPGIHPSVASHKLSLFKEARPVSQKKRRLGEEKMRAVEEEVGKLREAGFIREVTYTTWLANVVMVKKPNGKWRMCTDYTDLNKACPKDSHPLPSIDALVDGASDHKILSFLDAYSGYNQIPMYAPDQAKTTFITERASYCYEVMPFGLKNAGATYQRLMDRMFTKQIGRCMDVYIDDMVVRSGGAEAHIQDLEEVFAQIRKYGMRLNPAKCTFGVSAGKFLGFMLTSRGIEANPEKCDAIITMKSPTTLKEVQRLVGRLTALSRFIPKMAERVRPVLRKLKKGNSCNWDDECEQAFRDVKMILQNPPVMNRPAPGEELQVYLGVSDSAVSAALLQGGREPRLVYFVSRALLDAETRYHQVEKVALALLHAARRLRPYFQSHQVVVKTDHPISKILRKPDLVGRMVGWAVELSEFGLRYEPRGSVKGQHLADFAAKLPSGANEDWSLFVDGASGRTVSGAGVVLEGPNGFLLEHSLVFKFKISNNQAEYEALIAGLELARDMGARKVTCRTDSQLVVGPMNGNFQVREENLLKYFHRATALAREFEDIRIQHIPREQNARADVLSKLSAGKEKGQLTTIIRQVLLQPSIECNAITGGDGTDWRTEIRKLMKAQDEGSTLSVADTKKIARFVIIGKDLYRRGYSTPLLKCLGAEEAHYVMNELHHGICGFHTGRRALKGRVLRAGYFWPSIEEDAKEFVQKCVGCQAHANNPRAPPHELHSIVSPWPFAQWGMDIVGPFPPGQAQKKFLLVAIDYFTKWAEAEPLATITATQVQKFCWKLVCRFGLPRTIVTDNGRQFIDRKLELFFQDLGIKHTTSSVEHPQTNGQAEAANKTIVLELKRRLGEKKTAWVEELPEILWAYRCTPHGTTGETPFNLTYGTDAMLPVELGEPSLRRQMEDIHLNDQELRVELETLDERRDRAVLRAEACRRMVERRYNTKVRPRNFNDGDMVWRKTGEARKNASHGKLAAKWEGPFRITEALGNGAYRLSKPDGRPIPNTWNASHLKFYFTFSKSIWTIDETFNTDLVQEANATPLRIEAIEVQVEERNYPLDLAGVVNGNALPPRLTKSSPGRGTELSSRPGRGGERHPGRGTELSSRPGRGGERQCPAAPTREVRVEERNYPLDLAGVVNGNALPPRLAKSSPGRGTELSSRPCRGGERQCPAAPTCEVQVEEWNYPLDLAGVVNGNALPPQLTKKSSRDRVSNENNTI</sequence>
<evidence type="ECO:0000256" key="6">
    <source>
        <dbReference type="ARBA" id="ARBA00022750"/>
    </source>
</evidence>
<keyword evidence="12" id="KW-0239">DNA-directed DNA polymerase</keyword>
<keyword evidence="11" id="KW-0695">RNA-directed DNA polymerase</keyword>
<keyword evidence="15" id="KW-0511">Multifunctional enzyme</keyword>
<dbReference type="PROSITE" id="PS50994">
    <property type="entry name" value="INTEGRASE"/>
    <property type="match status" value="1"/>
</dbReference>
<keyword evidence="9" id="KW-0460">Magnesium</keyword>
<keyword evidence="7" id="KW-0255">Endonuclease</keyword>
<dbReference type="InterPro" id="IPR050951">
    <property type="entry name" value="Retrovirus_Pol_polyprotein"/>
</dbReference>
<dbReference type="GO" id="GO:0006310">
    <property type="term" value="P:DNA recombination"/>
    <property type="evidence" value="ECO:0007669"/>
    <property type="project" value="UniProtKB-KW"/>
</dbReference>
<feature type="compositionally biased region" description="Basic and acidic residues" evidence="16">
    <location>
        <begin position="493"/>
        <end position="532"/>
    </location>
</feature>